<organism evidence="3 4">
    <name type="scientific">Basidiobolus meristosporus CBS 931.73</name>
    <dbReference type="NCBI Taxonomy" id="1314790"/>
    <lineage>
        <taxon>Eukaryota</taxon>
        <taxon>Fungi</taxon>
        <taxon>Fungi incertae sedis</taxon>
        <taxon>Zoopagomycota</taxon>
        <taxon>Entomophthoromycotina</taxon>
        <taxon>Basidiobolomycetes</taxon>
        <taxon>Basidiobolales</taxon>
        <taxon>Basidiobolaceae</taxon>
        <taxon>Basidiobolus</taxon>
    </lineage>
</organism>
<gene>
    <name evidence="3" type="ORF">K493DRAFT_317929</name>
</gene>
<feature type="domain" description="Hyaluronan/mRNA-binding protein" evidence="2">
    <location>
        <begin position="100"/>
        <end position="193"/>
    </location>
</feature>
<feature type="compositionally biased region" description="Basic and acidic residues" evidence="1">
    <location>
        <begin position="100"/>
        <end position="119"/>
    </location>
</feature>
<accession>A0A1Y1XXW7</accession>
<evidence type="ECO:0000313" key="3">
    <source>
        <dbReference type="EMBL" id="ORX90495.1"/>
    </source>
</evidence>
<dbReference type="AlphaFoldDB" id="A0A1Y1XXW7"/>
<reference evidence="3 4" key="1">
    <citation type="submission" date="2016-07" db="EMBL/GenBank/DDBJ databases">
        <title>Pervasive Adenine N6-methylation of Active Genes in Fungi.</title>
        <authorList>
            <consortium name="DOE Joint Genome Institute"/>
            <person name="Mondo S.J."/>
            <person name="Dannebaum R.O."/>
            <person name="Kuo R.C."/>
            <person name="Labutti K."/>
            <person name="Haridas S."/>
            <person name="Kuo A."/>
            <person name="Salamov A."/>
            <person name="Ahrendt S.R."/>
            <person name="Lipzen A."/>
            <person name="Sullivan W."/>
            <person name="Andreopoulos W.B."/>
            <person name="Clum A."/>
            <person name="Lindquist E."/>
            <person name="Daum C."/>
            <person name="Ramamoorthy G.K."/>
            <person name="Gryganskyi A."/>
            <person name="Culley D."/>
            <person name="Magnuson J.K."/>
            <person name="James T.Y."/>
            <person name="O'Malley M.A."/>
            <person name="Stajich J.E."/>
            <person name="Spatafora J.W."/>
            <person name="Visel A."/>
            <person name="Grigoriev I.V."/>
        </authorList>
    </citation>
    <scope>NUCLEOTIDE SEQUENCE [LARGE SCALE GENOMIC DNA]</scope>
    <source>
        <strain evidence="3 4">CBS 931.73</strain>
    </source>
</reference>
<dbReference type="Proteomes" id="UP000193498">
    <property type="component" value="Unassembled WGS sequence"/>
</dbReference>
<sequence length="272" mass="30296">MSVVSRNFYDLLNEDGEEVARIISQKSEKKTSNTAKKSEKKVEPRARSDYPQRGGKKVVPVARTEARREYSDRDFTASKHGRGGRSEGSHQGGRSGFPSRGREFDRKSATGKVDSEKKIHQSWGDAATDIQEGEKIVRESRGEGGRPENQVERVTVAEPEDTSKTLDEYYAEKTGKLTAKGITLPEARKPNEGADDAQWKSGVQLQKQEEEYYSISTNKKSKSKKEKKDKIFVGIEQRFTDGRKQGYEGRGGRGGRNSGVNVDDKSAFPSLA</sequence>
<dbReference type="PANTHER" id="PTHR12299:SF17">
    <property type="entry name" value="AT19571P-RELATED"/>
    <property type="match status" value="1"/>
</dbReference>
<dbReference type="OrthoDB" id="5390558at2759"/>
<dbReference type="GO" id="GO:0003723">
    <property type="term" value="F:RNA binding"/>
    <property type="evidence" value="ECO:0007669"/>
    <property type="project" value="InterPro"/>
</dbReference>
<name>A0A1Y1XXW7_9FUNG</name>
<evidence type="ECO:0000256" key="1">
    <source>
        <dbReference type="SAM" id="MobiDB-lite"/>
    </source>
</evidence>
<keyword evidence="4" id="KW-1185">Reference proteome</keyword>
<dbReference type="Gene3D" id="6.10.140.1040">
    <property type="match status" value="1"/>
</dbReference>
<evidence type="ECO:0000259" key="2">
    <source>
        <dbReference type="SMART" id="SM01233"/>
    </source>
</evidence>
<feature type="compositionally biased region" description="Basic and acidic residues" evidence="1">
    <location>
        <begin position="26"/>
        <end position="50"/>
    </location>
</feature>
<dbReference type="FunCoup" id="A0A1Y1XXW7">
    <property type="interactions" value="251"/>
</dbReference>
<protein>
    <recommendedName>
        <fullName evidence="2">Hyaluronan/mRNA-binding protein domain-containing protein</fullName>
    </recommendedName>
</protein>
<proteinExistence type="predicted"/>
<feature type="compositionally biased region" description="Basic and acidic residues" evidence="1">
    <location>
        <begin position="64"/>
        <end position="77"/>
    </location>
</feature>
<dbReference type="GO" id="GO:0005737">
    <property type="term" value="C:cytoplasm"/>
    <property type="evidence" value="ECO:0007669"/>
    <property type="project" value="TreeGrafter"/>
</dbReference>
<dbReference type="GO" id="GO:0005634">
    <property type="term" value="C:nucleus"/>
    <property type="evidence" value="ECO:0007669"/>
    <property type="project" value="TreeGrafter"/>
</dbReference>
<comment type="caution">
    <text evidence="3">The sequence shown here is derived from an EMBL/GenBank/DDBJ whole genome shotgun (WGS) entry which is preliminary data.</text>
</comment>
<dbReference type="STRING" id="1314790.A0A1Y1XXW7"/>
<feature type="compositionally biased region" description="Basic and acidic residues" evidence="1">
    <location>
        <begin position="161"/>
        <end position="175"/>
    </location>
</feature>
<dbReference type="InterPro" id="IPR006861">
    <property type="entry name" value="HABP4_PAIRBP1-bd"/>
</dbReference>
<feature type="compositionally biased region" description="Basic and acidic residues" evidence="1">
    <location>
        <begin position="238"/>
        <end position="251"/>
    </location>
</feature>
<dbReference type="InParanoid" id="A0A1Y1XXW7"/>
<evidence type="ECO:0000313" key="4">
    <source>
        <dbReference type="Proteomes" id="UP000193498"/>
    </source>
</evidence>
<feature type="compositionally biased region" description="Basic and acidic residues" evidence="1">
    <location>
        <begin position="132"/>
        <end position="151"/>
    </location>
</feature>
<dbReference type="EMBL" id="MCFE01000377">
    <property type="protein sequence ID" value="ORX90495.1"/>
    <property type="molecule type" value="Genomic_DNA"/>
</dbReference>
<dbReference type="InterPro" id="IPR039764">
    <property type="entry name" value="HABP4/SERBP1-like"/>
</dbReference>
<dbReference type="SMART" id="SM01233">
    <property type="entry name" value="HABP4_PAI-RBP1"/>
    <property type="match status" value="1"/>
</dbReference>
<feature type="region of interest" description="Disordered" evidence="1">
    <location>
        <begin position="23"/>
        <end position="272"/>
    </location>
</feature>
<dbReference type="PANTHER" id="PTHR12299">
    <property type="entry name" value="HYALURONIC ACID-BINDING PROTEIN 4"/>
    <property type="match status" value="1"/>
</dbReference>